<evidence type="ECO:0000256" key="2">
    <source>
        <dbReference type="ARBA" id="ARBA00022771"/>
    </source>
</evidence>
<dbReference type="OrthoDB" id="30343at2759"/>
<dbReference type="GO" id="GO:0000398">
    <property type="term" value="P:mRNA splicing, via spliceosome"/>
    <property type="evidence" value="ECO:0007669"/>
    <property type="project" value="InterPro"/>
</dbReference>
<evidence type="ECO:0000259" key="6">
    <source>
        <dbReference type="PROSITE" id="PS00028"/>
    </source>
</evidence>
<reference evidence="8" key="1">
    <citation type="journal article" date="2011" name="Genome Res.">
        <title>Phylogeny-wide analysis of social amoeba genomes highlights ancient origins for complex intercellular communication.</title>
        <authorList>
            <person name="Heidel A.J."/>
            <person name="Lawal H.M."/>
            <person name="Felder M."/>
            <person name="Schilde C."/>
            <person name="Helps N.R."/>
            <person name="Tunggal B."/>
            <person name="Rivero F."/>
            <person name="John U."/>
            <person name="Schleicher M."/>
            <person name="Eichinger L."/>
            <person name="Platzer M."/>
            <person name="Noegel A.A."/>
            <person name="Schaap P."/>
            <person name="Gloeckner G."/>
        </authorList>
    </citation>
    <scope>NUCLEOTIDE SEQUENCE [LARGE SCALE GENOMIC DNA]</scope>
    <source>
        <strain evidence="8">SH3</strain>
    </source>
</reference>
<dbReference type="OMA" id="VCDCFLK"/>
<dbReference type="RefSeq" id="XP_004357395.1">
    <property type="nucleotide sequence ID" value="XM_004357339.1"/>
</dbReference>
<dbReference type="PROSITE" id="PS00028">
    <property type="entry name" value="ZINC_FINGER_C2H2_1"/>
    <property type="match status" value="1"/>
</dbReference>
<dbReference type="EMBL" id="GL883017">
    <property type="protein sequence ID" value="EGG18933.1"/>
    <property type="molecule type" value="Genomic_DNA"/>
</dbReference>
<dbReference type="GO" id="GO:0008270">
    <property type="term" value="F:zinc ion binding"/>
    <property type="evidence" value="ECO:0007669"/>
    <property type="project" value="UniProtKB-KW"/>
</dbReference>
<dbReference type="GeneID" id="14870891"/>
<feature type="compositionally biased region" description="Low complexity" evidence="5">
    <location>
        <begin position="233"/>
        <end position="248"/>
    </location>
</feature>
<name>F4Q019_CACFS</name>
<feature type="compositionally biased region" description="Acidic residues" evidence="5">
    <location>
        <begin position="285"/>
        <end position="300"/>
    </location>
</feature>
<dbReference type="InterPro" id="IPR003604">
    <property type="entry name" value="Matrin/U1-like-C_Znf_C2H2"/>
</dbReference>
<dbReference type="GO" id="GO:0005681">
    <property type="term" value="C:spliceosomal complex"/>
    <property type="evidence" value="ECO:0007669"/>
    <property type="project" value="InterPro"/>
</dbReference>
<dbReference type="Gene3D" id="3.30.160.60">
    <property type="entry name" value="Classic Zinc Finger"/>
    <property type="match status" value="1"/>
</dbReference>
<dbReference type="GO" id="GO:0003676">
    <property type="term" value="F:nucleic acid binding"/>
    <property type="evidence" value="ECO:0007669"/>
    <property type="project" value="InterPro"/>
</dbReference>
<proteinExistence type="predicted"/>
<dbReference type="AlphaFoldDB" id="F4Q019"/>
<gene>
    <name evidence="7" type="ORF">DFA_02673</name>
</gene>
<dbReference type="InterPro" id="IPR040107">
    <property type="entry name" value="Snu23"/>
</dbReference>
<feature type="compositionally biased region" description="Polar residues" evidence="5">
    <location>
        <begin position="163"/>
        <end position="179"/>
    </location>
</feature>
<dbReference type="InterPro" id="IPR013087">
    <property type="entry name" value="Znf_C2H2_type"/>
</dbReference>
<keyword evidence="3" id="KW-0862">Zinc</keyword>
<feature type="compositionally biased region" description="Acidic residues" evidence="5">
    <location>
        <begin position="209"/>
        <end position="218"/>
    </location>
</feature>
<evidence type="ECO:0000256" key="5">
    <source>
        <dbReference type="SAM" id="MobiDB-lite"/>
    </source>
</evidence>
<evidence type="ECO:0000313" key="7">
    <source>
        <dbReference type="EMBL" id="EGG18933.1"/>
    </source>
</evidence>
<accession>F4Q019</accession>
<evidence type="ECO:0000256" key="1">
    <source>
        <dbReference type="ARBA" id="ARBA00022723"/>
    </source>
</evidence>
<dbReference type="STRING" id="1054147.F4Q019"/>
<dbReference type="Proteomes" id="UP000007797">
    <property type="component" value="Unassembled WGS sequence"/>
</dbReference>
<dbReference type="Pfam" id="PF12171">
    <property type="entry name" value="zf-C2H2_jaz"/>
    <property type="match status" value="1"/>
</dbReference>
<dbReference type="PANTHER" id="PTHR45986">
    <property type="entry name" value="ZINC FINGER MATRIN-TYPE PROTEIN 2"/>
    <property type="match status" value="1"/>
</dbReference>
<dbReference type="InterPro" id="IPR022755">
    <property type="entry name" value="Znf_C2H2_jaz"/>
</dbReference>
<dbReference type="SUPFAM" id="SSF57667">
    <property type="entry name" value="beta-beta-alpha zinc fingers"/>
    <property type="match status" value="1"/>
</dbReference>
<dbReference type="PANTHER" id="PTHR45986:SF1">
    <property type="entry name" value="ZINC FINGER MATRIN-TYPE PROTEIN 2"/>
    <property type="match status" value="1"/>
</dbReference>
<keyword evidence="2" id="KW-0863">Zinc-finger</keyword>
<keyword evidence="8" id="KW-1185">Reference proteome</keyword>
<protein>
    <submittedName>
        <fullName evidence="7">C2H2-type zinc finger-containing protein</fullName>
    </submittedName>
</protein>
<dbReference type="InterPro" id="IPR036236">
    <property type="entry name" value="Znf_C2H2_sf"/>
</dbReference>
<dbReference type="GO" id="GO:0046540">
    <property type="term" value="C:U4/U6 x U5 tri-snRNP complex"/>
    <property type="evidence" value="ECO:0007669"/>
    <property type="project" value="TreeGrafter"/>
</dbReference>
<keyword evidence="4" id="KW-0539">Nucleus</keyword>
<organism evidence="7 8">
    <name type="scientific">Cavenderia fasciculata</name>
    <name type="common">Slime mold</name>
    <name type="synonym">Dictyostelium fasciculatum</name>
    <dbReference type="NCBI Taxonomy" id="261658"/>
    <lineage>
        <taxon>Eukaryota</taxon>
        <taxon>Amoebozoa</taxon>
        <taxon>Evosea</taxon>
        <taxon>Eumycetozoa</taxon>
        <taxon>Dictyostelia</taxon>
        <taxon>Acytosteliales</taxon>
        <taxon>Cavenderiaceae</taxon>
        <taxon>Cavenderia</taxon>
    </lineage>
</organism>
<sequence>MSDKKDFIDSTFRKKWDREYYEQRARDREAGILVDEDDDAAERSLKKAKPAEELVLYKARDQDLNLKSRLGKNTVIEGVTPADQQGGLYCQLCERGFKDSNTFLDHFNGKRHTRLSGSSMHVPQASLSQVQAKLQQGKESLLIKKQAPTVGGGGGGSSTTSSLTKNSVITNNIKAQTPAYQRIMKSMQDKKKQQQEEDEPTTTKNEKDEKEEEEEDEETKIMKQMGIPGNFGSSTSTKNNNINNNNSKQLEKEKENNNNGNNKNIKENIKENNNIKQPEEKEEKEVEQEQEEEEEEDDEETKMMKMMGIPSNFGTSKKR</sequence>
<dbReference type="KEGG" id="dfa:DFA_02673"/>
<feature type="domain" description="C2H2-type" evidence="6">
    <location>
        <begin position="90"/>
        <end position="112"/>
    </location>
</feature>
<feature type="region of interest" description="Disordered" evidence="5">
    <location>
        <begin position="145"/>
        <end position="319"/>
    </location>
</feature>
<evidence type="ECO:0000256" key="3">
    <source>
        <dbReference type="ARBA" id="ARBA00022833"/>
    </source>
</evidence>
<evidence type="ECO:0000313" key="8">
    <source>
        <dbReference type="Proteomes" id="UP000007797"/>
    </source>
</evidence>
<evidence type="ECO:0000256" key="4">
    <source>
        <dbReference type="ARBA" id="ARBA00023242"/>
    </source>
</evidence>
<keyword evidence="1" id="KW-0479">Metal-binding</keyword>
<dbReference type="SMART" id="SM00451">
    <property type="entry name" value="ZnF_U1"/>
    <property type="match status" value="1"/>
</dbReference>